<accession>A0A4V6CRS0</accession>
<protein>
    <submittedName>
        <fullName evidence="2">Uncharacterized protein</fullName>
    </submittedName>
</protein>
<evidence type="ECO:0000256" key="1">
    <source>
        <dbReference type="SAM" id="MobiDB-lite"/>
    </source>
</evidence>
<name>A0A4V6CRS0_9ACTN</name>
<comment type="caution">
    <text evidence="2">The sequence shown here is derived from an EMBL/GenBank/DDBJ whole genome shotgun (WGS) entry which is preliminary data.</text>
</comment>
<dbReference type="Proteomes" id="UP000306985">
    <property type="component" value="Unassembled WGS sequence"/>
</dbReference>
<evidence type="ECO:0000313" key="2">
    <source>
        <dbReference type="EMBL" id="TKV58615.1"/>
    </source>
</evidence>
<sequence>MGSKGGGLDAEDWFVDQYQDSADQPFVVHLRRLGVERLAGLVDPWATECIQPGHQMDFGGCLILVDVLDHETRRALRPPCTWNLDLQVLWNGSALQGYWGDGYLWDGFHPDYDEILNVHDPSMTDVEAAERTVEWLQEQLSRPLELRQWERPDGTTSSELWLTDIGGRISSHGRPWRRRGEPTRVTRVRPPGRSATR</sequence>
<organism evidence="2 3">
    <name type="scientific">Nakamurella flava</name>
    <dbReference type="NCBI Taxonomy" id="2576308"/>
    <lineage>
        <taxon>Bacteria</taxon>
        <taxon>Bacillati</taxon>
        <taxon>Actinomycetota</taxon>
        <taxon>Actinomycetes</taxon>
        <taxon>Nakamurellales</taxon>
        <taxon>Nakamurellaceae</taxon>
        <taxon>Nakamurella</taxon>
    </lineage>
</organism>
<reference evidence="2 3" key="1">
    <citation type="submission" date="2019-05" db="EMBL/GenBank/DDBJ databases">
        <title>Nakamurella sp. N5BH11, whole genome shotgun sequence.</title>
        <authorList>
            <person name="Tuo L."/>
        </authorList>
    </citation>
    <scope>NUCLEOTIDE SEQUENCE [LARGE SCALE GENOMIC DNA]</scope>
    <source>
        <strain evidence="2 3">N5BH11</strain>
    </source>
</reference>
<dbReference type="AlphaFoldDB" id="A0A4V6CRS0"/>
<proteinExistence type="predicted"/>
<dbReference type="EMBL" id="SZZH01000003">
    <property type="protein sequence ID" value="TKV58615.1"/>
    <property type="molecule type" value="Genomic_DNA"/>
</dbReference>
<feature type="compositionally biased region" description="Low complexity" evidence="1">
    <location>
        <begin position="185"/>
        <end position="197"/>
    </location>
</feature>
<evidence type="ECO:0000313" key="3">
    <source>
        <dbReference type="Proteomes" id="UP000306985"/>
    </source>
</evidence>
<feature type="region of interest" description="Disordered" evidence="1">
    <location>
        <begin position="171"/>
        <end position="197"/>
    </location>
</feature>
<gene>
    <name evidence="2" type="ORF">FDO65_13860</name>
</gene>
<dbReference type="RefSeq" id="WP_137450276.1">
    <property type="nucleotide sequence ID" value="NZ_SZZH01000003.1"/>
</dbReference>
<keyword evidence="3" id="KW-1185">Reference proteome</keyword>